<dbReference type="GO" id="GO:0008773">
    <property type="term" value="F:[protein-PII] uridylyltransferase activity"/>
    <property type="evidence" value="ECO:0007669"/>
    <property type="project" value="InterPro"/>
</dbReference>
<evidence type="ECO:0000256" key="3">
    <source>
        <dbReference type="SAM" id="MobiDB-lite"/>
    </source>
</evidence>
<dbReference type="SUPFAM" id="SSF54631">
    <property type="entry name" value="CBS-domain pair"/>
    <property type="match status" value="1"/>
</dbReference>
<organism evidence="5 6">
    <name type="scientific">Tibeticola sediminis</name>
    <dbReference type="NCBI Taxonomy" id="1917811"/>
    <lineage>
        <taxon>Bacteria</taxon>
        <taxon>Pseudomonadati</taxon>
        <taxon>Pseudomonadota</taxon>
        <taxon>Betaproteobacteria</taxon>
        <taxon>Burkholderiales</taxon>
        <taxon>Comamonadaceae</taxon>
        <taxon>Tibeticola</taxon>
    </lineage>
</organism>
<comment type="caution">
    <text evidence="5">The sequence shown here is derived from an EMBL/GenBank/DDBJ whole genome shotgun (WGS) entry which is preliminary data.</text>
</comment>
<dbReference type="Pfam" id="PF00571">
    <property type="entry name" value="CBS"/>
    <property type="match status" value="2"/>
</dbReference>
<dbReference type="InterPro" id="IPR000644">
    <property type="entry name" value="CBS_dom"/>
</dbReference>
<feature type="region of interest" description="Disordered" evidence="3">
    <location>
        <begin position="1"/>
        <end position="23"/>
    </location>
</feature>
<proteinExistence type="predicted"/>
<dbReference type="RefSeq" id="WP_211330957.1">
    <property type="nucleotide sequence ID" value="NZ_RKQL01000003.1"/>
</dbReference>
<feature type="domain" description="CBS" evidence="4">
    <location>
        <begin position="48"/>
        <end position="104"/>
    </location>
</feature>
<evidence type="ECO:0000313" key="5">
    <source>
        <dbReference type="EMBL" id="RPE67776.1"/>
    </source>
</evidence>
<accession>A0A3N4UAK5</accession>
<dbReference type="InterPro" id="IPR018821">
    <property type="entry name" value="DUF294_put_nucleoTrafse_sb-bd"/>
</dbReference>
<name>A0A3N4UAK5_9BURK</name>
<dbReference type="EMBL" id="RKQL01000003">
    <property type="protein sequence ID" value="RPE67776.1"/>
    <property type="molecule type" value="Genomic_DNA"/>
</dbReference>
<keyword evidence="2" id="KW-0129">CBS domain</keyword>
<dbReference type="AlphaFoldDB" id="A0A3N4UAK5"/>
<dbReference type="InterPro" id="IPR051462">
    <property type="entry name" value="CBS_domain-containing"/>
</dbReference>
<dbReference type="SMART" id="SM00116">
    <property type="entry name" value="CBS"/>
    <property type="match status" value="2"/>
</dbReference>
<dbReference type="Gene3D" id="3.10.580.10">
    <property type="entry name" value="CBS-domain"/>
    <property type="match status" value="1"/>
</dbReference>
<evidence type="ECO:0000259" key="4">
    <source>
        <dbReference type="PROSITE" id="PS51371"/>
    </source>
</evidence>
<evidence type="ECO:0000256" key="1">
    <source>
        <dbReference type="ARBA" id="ARBA00022737"/>
    </source>
</evidence>
<dbReference type="InterPro" id="IPR046342">
    <property type="entry name" value="CBS_dom_sf"/>
</dbReference>
<keyword evidence="1" id="KW-0677">Repeat</keyword>
<sequence>MPRNLTPKPEEHPAAPEAPTPAAAATATATAASNADTGWMATPVRALMRSTPVTANQDASIREVAVRMRDAKVSSVLLMDGDRLVGIVTDRDLRNRVLAEGLDTARPAIQVGTRDPITLPATAAAFEALLLMTERGIHHLPVVEGGRVLGMLTAGDLAQRQTASAIYLVGDISRQGDVAGLARASAQVAQLQRQLAANATPAGTSGRIITSITDAVTRRLLQLAHQQLGNAPVPYVWVAAGSQGRSEQTARSDQDNCMILDDAYDPQRDGEYFEALARFVCDGLNACGYVYCPGEMMAMTDQWRQPLGRWQAYFDGWINRPEPKALMLTSVFFDLRAIAGDTALLDRLRTQTLAQTRGNSLFLAHLAGNALQHRPALTWLGQLATESRGEHKGRIDLKHKGSVPVIDLARIFALAAGVPEVNTYDRLQAAARAGSLSDEAARDLTDALEVIGRIRLSHQARQTEAGLKPDNFVSPKELSSLDQRQLLEAFKVIQTLQSVLAQRYGGGSYK</sequence>
<dbReference type="Pfam" id="PF10335">
    <property type="entry name" value="DUF294_C"/>
    <property type="match status" value="1"/>
</dbReference>
<protein>
    <submittedName>
        <fullName evidence="5">CBS domain-containing protein</fullName>
    </submittedName>
</protein>
<evidence type="ECO:0000256" key="2">
    <source>
        <dbReference type="PROSITE-ProRule" id="PRU00703"/>
    </source>
</evidence>
<reference evidence="5 6" key="1">
    <citation type="submission" date="2018-11" db="EMBL/GenBank/DDBJ databases">
        <title>Genomic Encyclopedia of Type Strains, Phase IV (KMG-IV): sequencing the most valuable type-strain genomes for metagenomic binning, comparative biology and taxonomic classification.</title>
        <authorList>
            <person name="Goeker M."/>
        </authorList>
    </citation>
    <scope>NUCLEOTIDE SEQUENCE [LARGE SCALE GENOMIC DNA]</scope>
    <source>
        <strain evidence="5 6">DSM 101684</strain>
    </source>
</reference>
<gene>
    <name evidence="5" type="ORF">EDC62_1660</name>
</gene>
<dbReference type="CDD" id="cd04587">
    <property type="entry name" value="CBS_pair_CAP-ED_NT_Pol-beta-like_DUF294_assoc"/>
    <property type="match status" value="1"/>
</dbReference>
<dbReference type="Proteomes" id="UP000272193">
    <property type="component" value="Unassembled WGS sequence"/>
</dbReference>
<dbReference type="SUPFAM" id="SSF81301">
    <property type="entry name" value="Nucleotidyltransferase"/>
    <property type="match status" value="1"/>
</dbReference>
<keyword evidence="6" id="KW-1185">Reference proteome</keyword>
<dbReference type="InterPro" id="IPR043519">
    <property type="entry name" value="NT_sf"/>
</dbReference>
<feature type="domain" description="CBS" evidence="4">
    <location>
        <begin position="112"/>
        <end position="168"/>
    </location>
</feature>
<dbReference type="Pfam" id="PF03445">
    <property type="entry name" value="DUF294"/>
    <property type="match status" value="1"/>
</dbReference>
<evidence type="ECO:0000313" key="6">
    <source>
        <dbReference type="Proteomes" id="UP000272193"/>
    </source>
</evidence>
<dbReference type="CDD" id="cd05401">
    <property type="entry name" value="NT_GlnE_GlnD_like"/>
    <property type="match status" value="1"/>
</dbReference>
<dbReference type="PROSITE" id="PS51371">
    <property type="entry name" value="CBS"/>
    <property type="match status" value="2"/>
</dbReference>
<dbReference type="PANTHER" id="PTHR48108">
    <property type="entry name" value="CBS DOMAIN-CONTAINING PROTEIN CBSX2, CHLOROPLASTIC"/>
    <property type="match status" value="1"/>
</dbReference>
<dbReference type="PANTHER" id="PTHR48108:SF31">
    <property type="entry name" value="CBS DOMAIN AND CYCLIC NUCLEOTIDE-REGULATED NUCLEOTIDYLTRANSFERASE"/>
    <property type="match status" value="1"/>
</dbReference>
<dbReference type="InterPro" id="IPR005105">
    <property type="entry name" value="GlnD_Uridyltrans_N"/>
</dbReference>